<evidence type="ECO:0000256" key="4">
    <source>
        <dbReference type="ARBA" id="ARBA00038182"/>
    </source>
</evidence>
<feature type="domain" description="N-acetyltransferase" evidence="14">
    <location>
        <begin position="125"/>
        <end position="160"/>
    </location>
</feature>
<evidence type="ECO:0000256" key="3">
    <source>
        <dbReference type="ARBA" id="ARBA00037926"/>
    </source>
</evidence>
<evidence type="ECO:0000256" key="12">
    <source>
        <dbReference type="ARBA" id="ARBA00052335"/>
    </source>
</evidence>
<organism evidence="15 16">
    <name type="scientific">Drosophila lebanonensis</name>
    <name type="common">Fruit fly</name>
    <name type="synonym">Scaptodrosophila lebanonensis</name>
    <dbReference type="NCBI Taxonomy" id="7225"/>
    <lineage>
        <taxon>Eukaryota</taxon>
        <taxon>Metazoa</taxon>
        <taxon>Ecdysozoa</taxon>
        <taxon>Arthropoda</taxon>
        <taxon>Hexapoda</taxon>
        <taxon>Insecta</taxon>
        <taxon>Pterygota</taxon>
        <taxon>Neoptera</taxon>
        <taxon>Endopterygota</taxon>
        <taxon>Diptera</taxon>
        <taxon>Brachycera</taxon>
        <taxon>Muscomorpha</taxon>
        <taxon>Ephydroidea</taxon>
        <taxon>Drosophilidae</taxon>
        <taxon>Scaptodrosophila</taxon>
    </lineage>
</organism>
<dbReference type="RefSeq" id="XP_030378358.1">
    <property type="nucleotide sequence ID" value="XM_030522498.1"/>
</dbReference>
<evidence type="ECO:0000256" key="5">
    <source>
        <dbReference type="ARBA" id="ARBA00039114"/>
    </source>
</evidence>
<comment type="catalytic activity">
    <reaction evidence="10">
        <text>serotonin + (9Z)-octadecenoyl-CoA = N-(9Z-octadecenoyl)-serotonin + CoA + H(+)</text>
        <dbReference type="Rhea" id="RHEA:51392"/>
        <dbReference type="ChEBI" id="CHEBI:15378"/>
        <dbReference type="ChEBI" id="CHEBI:57287"/>
        <dbReference type="ChEBI" id="CHEBI:57387"/>
        <dbReference type="ChEBI" id="CHEBI:134064"/>
        <dbReference type="ChEBI" id="CHEBI:350546"/>
    </reaction>
    <physiologicalReaction direction="left-to-right" evidence="10">
        <dbReference type="Rhea" id="RHEA:51393"/>
    </physiologicalReaction>
</comment>
<comment type="catalytic activity">
    <reaction evidence="11">
        <text>serotonin + hexadecanoyl-CoA = N-hexadecanoyl-serotonin + CoA + H(+)</text>
        <dbReference type="Rhea" id="RHEA:51384"/>
        <dbReference type="ChEBI" id="CHEBI:15378"/>
        <dbReference type="ChEBI" id="CHEBI:57287"/>
        <dbReference type="ChEBI" id="CHEBI:57379"/>
        <dbReference type="ChEBI" id="CHEBI:134059"/>
        <dbReference type="ChEBI" id="CHEBI:350546"/>
    </reaction>
    <physiologicalReaction direction="left-to-right" evidence="11">
        <dbReference type="Rhea" id="RHEA:51385"/>
    </physiologicalReaction>
</comment>
<dbReference type="InterPro" id="IPR016181">
    <property type="entry name" value="Acyl_CoA_acyltransferase"/>
</dbReference>
<proteinExistence type="inferred from homology"/>
<dbReference type="CDD" id="cd04301">
    <property type="entry name" value="NAT_SF"/>
    <property type="match status" value="1"/>
</dbReference>
<dbReference type="EC" id="2.3.1.87" evidence="5"/>
<accession>A0A6J2TT94</accession>
<dbReference type="Pfam" id="PF00583">
    <property type="entry name" value="Acetyltransf_1"/>
    <property type="match status" value="1"/>
</dbReference>
<evidence type="ECO:0000256" key="10">
    <source>
        <dbReference type="ARBA" id="ARBA00051823"/>
    </source>
</evidence>
<protein>
    <recommendedName>
        <fullName evidence="5">aralkylamine N-acetyltransferase</fullName>
        <ecNumber evidence="5">2.3.1.87</ecNumber>
    </recommendedName>
</protein>
<evidence type="ECO:0000256" key="13">
    <source>
        <dbReference type="ARBA" id="ARBA00052491"/>
    </source>
</evidence>
<gene>
    <name evidence="16" type="primary">LOC115626983</name>
</gene>
<dbReference type="GeneID" id="115626983"/>
<evidence type="ECO:0000256" key="7">
    <source>
        <dbReference type="ARBA" id="ARBA00050849"/>
    </source>
</evidence>
<comment type="similarity">
    <text evidence="4">Belongs to the acetyltransferase family. AANAT subfamily.</text>
</comment>
<dbReference type="AlphaFoldDB" id="A0A6J2TT94"/>
<comment type="catalytic activity">
    <reaction evidence="7">
        <text>serotonin + octadecanoyl-CoA = N-octadecanoyl-serotonin + CoA + H(+)</text>
        <dbReference type="Rhea" id="RHEA:51400"/>
        <dbReference type="ChEBI" id="CHEBI:15378"/>
        <dbReference type="ChEBI" id="CHEBI:57287"/>
        <dbReference type="ChEBI" id="CHEBI:57394"/>
        <dbReference type="ChEBI" id="CHEBI:134065"/>
        <dbReference type="ChEBI" id="CHEBI:350546"/>
    </reaction>
    <physiologicalReaction direction="left-to-right" evidence="7">
        <dbReference type="Rhea" id="RHEA:51401"/>
    </physiologicalReaction>
</comment>
<dbReference type="PANTHER" id="PTHR20905">
    <property type="entry name" value="N-ACETYLTRANSFERASE-RELATED"/>
    <property type="match status" value="1"/>
</dbReference>
<evidence type="ECO:0000259" key="14">
    <source>
        <dbReference type="Pfam" id="PF00583"/>
    </source>
</evidence>
<dbReference type="Gene3D" id="3.40.630.30">
    <property type="match status" value="1"/>
</dbReference>
<comment type="catalytic activity">
    <reaction evidence="13">
        <text>serotonin + acetyl-CoA = N-acetylserotonin + CoA + H(+)</text>
        <dbReference type="Rhea" id="RHEA:25217"/>
        <dbReference type="ChEBI" id="CHEBI:15378"/>
        <dbReference type="ChEBI" id="CHEBI:17697"/>
        <dbReference type="ChEBI" id="CHEBI:57287"/>
        <dbReference type="ChEBI" id="CHEBI:57288"/>
        <dbReference type="ChEBI" id="CHEBI:350546"/>
        <dbReference type="EC" id="2.3.1.87"/>
    </reaction>
    <physiologicalReaction direction="left-to-right" evidence="13">
        <dbReference type="Rhea" id="RHEA:25218"/>
    </physiologicalReaction>
</comment>
<reference evidence="16" key="1">
    <citation type="submission" date="2025-08" db="UniProtKB">
        <authorList>
            <consortium name="RefSeq"/>
        </authorList>
    </citation>
    <scope>IDENTIFICATION</scope>
    <source>
        <strain evidence="16">11010-0011.00</strain>
        <tissue evidence="16">Whole body</tissue>
    </source>
</reference>
<comment type="catalytic activity">
    <reaction evidence="12">
        <text>dopamine + hexadecanoyl-CoA = N-hexadecanoyl-dopamine + CoA + H(+)</text>
        <dbReference type="Rhea" id="RHEA:51376"/>
        <dbReference type="ChEBI" id="CHEBI:15378"/>
        <dbReference type="ChEBI" id="CHEBI:57287"/>
        <dbReference type="ChEBI" id="CHEBI:57379"/>
        <dbReference type="ChEBI" id="CHEBI:59905"/>
        <dbReference type="ChEBI" id="CHEBI:134058"/>
    </reaction>
    <physiologicalReaction direction="left-to-right" evidence="12">
        <dbReference type="Rhea" id="RHEA:51377"/>
    </physiologicalReaction>
</comment>
<dbReference type="PANTHER" id="PTHR20905:SF32">
    <property type="entry name" value="ARYLALKYLAMINE N-ACETYLTRANSFERASE-LIKE 7, ISOFORM A"/>
    <property type="match status" value="1"/>
</dbReference>
<comment type="catalytic activity">
    <reaction evidence="9">
        <text>dopamine + acetyl-CoA = N-acetyldopamine + CoA + H(+)</text>
        <dbReference type="Rhea" id="RHEA:51388"/>
        <dbReference type="ChEBI" id="CHEBI:15378"/>
        <dbReference type="ChEBI" id="CHEBI:57287"/>
        <dbReference type="ChEBI" id="CHEBI:57288"/>
        <dbReference type="ChEBI" id="CHEBI:59905"/>
        <dbReference type="ChEBI" id="CHEBI:125678"/>
    </reaction>
    <physiologicalReaction direction="left-to-right" evidence="9">
        <dbReference type="Rhea" id="RHEA:51389"/>
    </physiologicalReaction>
</comment>
<name>A0A6J2TT94_DROLE</name>
<keyword evidence="2" id="KW-0012">Acyltransferase</keyword>
<comment type="pathway">
    <text evidence="3">Aromatic compound metabolism; melatonin biosynthesis; melatonin from serotonin: step 1/2.</text>
</comment>
<comment type="catalytic activity">
    <reaction evidence="6">
        <text>dopamine + (9Z)-octadecenoyl-CoA = N-(9Z-octadecanoyl)-dopamine + CoA + H(+)</text>
        <dbReference type="Rhea" id="RHEA:51380"/>
        <dbReference type="ChEBI" id="CHEBI:15378"/>
        <dbReference type="ChEBI" id="CHEBI:31883"/>
        <dbReference type="ChEBI" id="CHEBI:57287"/>
        <dbReference type="ChEBI" id="CHEBI:57387"/>
        <dbReference type="ChEBI" id="CHEBI:59905"/>
    </reaction>
    <physiologicalReaction direction="left-to-right" evidence="6">
        <dbReference type="Rhea" id="RHEA:51381"/>
    </physiologicalReaction>
</comment>
<dbReference type="SUPFAM" id="SSF55729">
    <property type="entry name" value="Acyl-CoA N-acyltransferases (Nat)"/>
    <property type="match status" value="1"/>
</dbReference>
<sequence>MEYKLIPADRYDDVIDHLRNTFFADEPLNKAAGLCRPGVGNRELEHHSLETLSDGLSLMAIDEDGRIAGVILNGILRPGDTERALAQLELSSDDNFKKIFELLYTHGLQSKLFSRFGVDRAFDVRILSVDARFRGQGIAKELVRRSERVARDCGFPIMKADATGIFSQKILRSNGFEMLSEQLYGKYTDAQGQIILPVEAPHIKLQLLYKRLDENEADTEAELAQQ</sequence>
<evidence type="ECO:0000313" key="16">
    <source>
        <dbReference type="RefSeq" id="XP_030378358.1"/>
    </source>
</evidence>
<keyword evidence="1" id="KW-0808">Transferase</keyword>
<dbReference type="CTD" id="31236"/>
<evidence type="ECO:0000256" key="8">
    <source>
        <dbReference type="ARBA" id="ARBA00051284"/>
    </source>
</evidence>
<evidence type="ECO:0000313" key="15">
    <source>
        <dbReference type="Proteomes" id="UP000504634"/>
    </source>
</evidence>
<keyword evidence="15" id="KW-1185">Reference proteome</keyword>
<comment type="catalytic activity">
    <reaction evidence="8">
        <text>serotonin + (5Z,8Z,11Z,14Z)-eicosatetraenoyl-CoA = N-[(5Z,8Z,11Z,14Z)-eicosatetraenoyl]-serotonin + CoA + H(+)</text>
        <dbReference type="Rhea" id="RHEA:51396"/>
        <dbReference type="ChEBI" id="CHEBI:15378"/>
        <dbReference type="ChEBI" id="CHEBI:57287"/>
        <dbReference type="ChEBI" id="CHEBI:57368"/>
        <dbReference type="ChEBI" id="CHEBI:132255"/>
        <dbReference type="ChEBI" id="CHEBI:350546"/>
    </reaction>
    <physiologicalReaction direction="left-to-right" evidence="8">
        <dbReference type="Rhea" id="RHEA:51397"/>
    </physiologicalReaction>
</comment>
<evidence type="ECO:0000256" key="9">
    <source>
        <dbReference type="ARBA" id="ARBA00051711"/>
    </source>
</evidence>
<evidence type="ECO:0000256" key="11">
    <source>
        <dbReference type="ARBA" id="ARBA00052178"/>
    </source>
</evidence>
<dbReference type="OrthoDB" id="2115692at2759"/>
<dbReference type="GO" id="GO:0004059">
    <property type="term" value="F:aralkylamine N-acetyltransferase activity"/>
    <property type="evidence" value="ECO:0007669"/>
    <property type="project" value="UniProtKB-EC"/>
</dbReference>
<dbReference type="Proteomes" id="UP000504634">
    <property type="component" value="Unplaced"/>
</dbReference>
<evidence type="ECO:0000256" key="2">
    <source>
        <dbReference type="ARBA" id="ARBA00023315"/>
    </source>
</evidence>
<evidence type="ECO:0000256" key="1">
    <source>
        <dbReference type="ARBA" id="ARBA00022679"/>
    </source>
</evidence>
<evidence type="ECO:0000256" key="6">
    <source>
        <dbReference type="ARBA" id="ARBA00050189"/>
    </source>
</evidence>
<dbReference type="FunFam" id="3.40.630.30:FF:000046">
    <property type="entry name" value="Dopamine N-acetyltransferase"/>
    <property type="match status" value="1"/>
</dbReference>
<dbReference type="InterPro" id="IPR000182">
    <property type="entry name" value="GNAT_dom"/>
</dbReference>